<evidence type="ECO:0000256" key="2">
    <source>
        <dbReference type="SAM" id="MobiDB-lite"/>
    </source>
</evidence>
<keyword evidence="1" id="KW-0175">Coiled coil</keyword>
<comment type="caution">
    <text evidence="3">The sequence shown here is derived from an EMBL/GenBank/DDBJ whole genome shotgun (WGS) entry which is preliminary data.</text>
</comment>
<feature type="compositionally biased region" description="Polar residues" evidence="2">
    <location>
        <begin position="47"/>
        <end position="61"/>
    </location>
</feature>
<evidence type="ECO:0000313" key="4">
    <source>
        <dbReference type="Proteomes" id="UP000664169"/>
    </source>
</evidence>
<feature type="compositionally biased region" description="Basic and acidic residues" evidence="2">
    <location>
        <begin position="62"/>
        <end position="79"/>
    </location>
</feature>
<dbReference type="EMBL" id="CAJPDQ010000018">
    <property type="protein sequence ID" value="CAF9922555.1"/>
    <property type="molecule type" value="Genomic_DNA"/>
</dbReference>
<evidence type="ECO:0008006" key="5">
    <source>
        <dbReference type="Google" id="ProtNLM"/>
    </source>
</evidence>
<gene>
    <name evidence="3" type="ORF">GOMPHAMPRED_002609</name>
</gene>
<name>A0A8H3IIX5_9LECA</name>
<feature type="compositionally biased region" description="Polar residues" evidence="2">
    <location>
        <begin position="114"/>
        <end position="136"/>
    </location>
</feature>
<dbReference type="OrthoDB" id="3918393at2759"/>
<evidence type="ECO:0000256" key="1">
    <source>
        <dbReference type="SAM" id="Coils"/>
    </source>
</evidence>
<feature type="coiled-coil region" evidence="1">
    <location>
        <begin position="218"/>
        <end position="245"/>
    </location>
</feature>
<evidence type="ECO:0000313" key="3">
    <source>
        <dbReference type="EMBL" id="CAF9922555.1"/>
    </source>
</evidence>
<feature type="region of interest" description="Disordered" evidence="2">
    <location>
        <begin position="1"/>
        <end position="191"/>
    </location>
</feature>
<protein>
    <recommendedName>
        <fullName evidence="5">SWI5-dependent HO expression protein 3</fullName>
    </recommendedName>
</protein>
<accession>A0A8H3IIX5</accession>
<organism evidence="3 4">
    <name type="scientific">Gomphillus americanus</name>
    <dbReference type="NCBI Taxonomy" id="1940652"/>
    <lineage>
        <taxon>Eukaryota</taxon>
        <taxon>Fungi</taxon>
        <taxon>Dikarya</taxon>
        <taxon>Ascomycota</taxon>
        <taxon>Pezizomycotina</taxon>
        <taxon>Lecanoromycetes</taxon>
        <taxon>OSLEUM clade</taxon>
        <taxon>Ostropomycetidae</taxon>
        <taxon>Ostropales</taxon>
        <taxon>Graphidaceae</taxon>
        <taxon>Gomphilloideae</taxon>
        <taxon>Gomphillus</taxon>
    </lineage>
</organism>
<reference evidence="3" key="1">
    <citation type="submission" date="2021-03" db="EMBL/GenBank/DDBJ databases">
        <authorList>
            <person name="Tagirdzhanova G."/>
        </authorList>
    </citation>
    <scope>NUCLEOTIDE SEQUENCE</scope>
</reference>
<dbReference type="AlphaFoldDB" id="A0A8H3IIX5"/>
<dbReference type="Proteomes" id="UP000664169">
    <property type="component" value="Unassembled WGS sequence"/>
</dbReference>
<feature type="compositionally biased region" description="Basic and acidic residues" evidence="2">
    <location>
        <begin position="160"/>
        <end position="191"/>
    </location>
</feature>
<sequence length="390" mass="43437">MPPVEGANEAVETSPTQQRRTIKLVQPSPPQSSTSTVASRSVSAESQLSQPNTIKGPTNAGNEHKKEQSESTPKIDKSGKMGKTPASLVKASNVPIYEHFTPSRGPTESEHNSQSRIGSPTFSPMATFSNRASSPGGSDDGTHLPTHLRSGGGGGGKSGRVIDKLASENSRLHRELNEKTARLEEAQRTHETDTIAIQQAKESAMRHQHMYETNEAVLARRDRKVEELKEALSAEKARREHAEKERRDMAEVLRSEMSSNAQQLATEQEKRLYHQTQHEILEQAYTKSKSPWQPHVDKISADMERIAASLKQLHMAQNDLSAHQSRTDNIHQEMVTTFEDYKREKHNLLGPVAGKIDKNEQAASQLLEEMTDTLHKMKWVIAVKKNVKDT</sequence>
<proteinExistence type="predicted"/>
<keyword evidence="4" id="KW-1185">Reference proteome</keyword>
<feature type="compositionally biased region" description="Low complexity" evidence="2">
    <location>
        <begin position="31"/>
        <end position="46"/>
    </location>
</feature>